<feature type="domain" description="Shieldin complex subunit 2 first OB fold" evidence="1">
    <location>
        <begin position="172"/>
        <end position="265"/>
    </location>
</feature>
<evidence type="ECO:0000313" key="3">
    <source>
        <dbReference type="Proteomes" id="UP000256964"/>
    </source>
</evidence>
<name>A0A371DRW3_9APHY</name>
<sequence length="335" mass="36312">MTRYRLFYGAPAAKDLSSPRSSYSWQTITPHRADPLPLTLPPSTLAAASRRISMLYEKVIFKETGDEQDLSFSVEDADATQPEGITTVITWPATTQGGDTTSRSRIDITFLRPSASVSRVRSEHVTQQTQDTGSYDFSDASSIANFPAFHFSLHGLTPLAALLSQAETARASHAHKGSRKVHLLVAVLEIEGPDCVRVKKGPDAGKEVSLLKLVLGDESGGICKLSAWREVAEDWAGLNPDTHASSQPVKKGDIVLLENILVSWDPALSKNAAAVPISCSASPQLKSRLEVCYRALPSVPQDARLRPDLRLGLSDAVVRRVASVVRWFEGMAGLL</sequence>
<evidence type="ECO:0000259" key="1">
    <source>
        <dbReference type="Pfam" id="PF21669"/>
    </source>
</evidence>
<reference evidence="2 3" key="1">
    <citation type="journal article" date="2018" name="Biotechnol. Biofuels">
        <title>Integrative visual omics of the white-rot fungus Polyporus brumalis exposes the biotechnological potential of its oxidative enzymes for delignifying raw plant biomass.</title>
        <authorList>
            <person name="Miyauchi S."/>
            <person name="Rancon A."/>
            <person name="Drula E."/>
            <person name="Hage H."/>
            <person name="Chaduli D."/>
            <person name="Favel A."/>
            <person name="Grisel S."/>
            <person name="Henrissat B."/>
            <person name="Herpoel-Gimbert I."/>
            <person name="Ruiz-Duenas F.J."/>
            <person name="Chevret D."/>
            <person name="Hainaut M."/>
            <person name="Lin J."/>
            <person name="Wang M."/>
            <person name="Pangilinan J."/>
            <person name="Lipzen A."/>
            <person name="Lesage-Meessen L."/>
            <person name="Navarro D."/>
            <person name="Riley R."/>
            <person name="Grigoriev I.V."/>
            <person name="Zhou S."/>
            <person name="Raouche S."/>
            <person name="Rosso M.N."/>
        </authorList>
    </citation>
    <scope>NUCLEOTIDE SEQUENCE [LARGE SCALE GENOMIC DNA]</scope>
    <source>
        <strain evidence="2 3">BRFM 1820</strain>
    </source>
</reference>
<accession>A0A371DRW3</accession>
<gene>
    <name evidence="2" type="ORF">OH76DRAFT_883552</name>
</gene>
<dbReference type="InterPro" id="IPR049507">
    <property type="entry name" value="SHLD2_OB1"/>
</dbReference>
<keyword evidence="3" id="KW-1185">Reference proteome</keyword>
<protein>
    <recommendedName>
        <fullName evidence="1">Shieldin complex subunit 2 first OB fold domain-containing protein</fullName>
    </recommendedName>
</protein>
<dbReference type="Proteomes" id="UP000256964">
    <property type="component" value="Unassembled WGS sequence"/>
</dbReference>
<evidence type="ECO:0000313" key="2">
    <source>
        <dbReference type="EMBL" id="RDX55272.1"/>
    </source>
</evidence>
<dbReference type="STRING" id="139420.A0A371DRW3"/>
<dbReference type="EMBL" id="KZ857383">
    <property type="protein sequence ID" value="RDX55272.1"/>
    <property type="molecule type" value="Genomic_DNA"/>
</dbReference>
<organism evidence="2 3">
    <name type="scientific">Lentinus brumalis</name>
    <dbReference type="NCBI Taxonomy" id="2498619"/>
    <lineage>
        <taxon>Eukaryota</taxon>
        <taxon>Fungi</taxon>
        <taxon>Dikarya</taxon>
        <taxon>Basidiomycota</taxon>
        <taxon>Agaricomycotina</taxon>
        <taxon>Agaricomycetes</taxon>
        <taxon>Polyporales</taxon>
        <taxon>Polyporaceae</taxon>
        <taxon>Lentinus</taxon>
    </lineage>
</organism>
<dbReference type="OrthoDB" id="2570580at2759"/>
<dbReference type="Pfam" id="PF21669">
    <property type="entry name" value="SHLD2_OB1"/>
    <property type="match status" value="1"/>
</dbReference>
<dbReference type="AlphaFoldDB" id="A0A371DRW3"/>
<proteinExistence type="predicted"/>